<dbReference type="RefSeq" id="WP_381431176.1">
    <property type="nucleotide sequence ID" value="NZ_JBHSNO010000005.1"/>
</dbReference>
<sequence length="295" mass="35202">MDAIKEIVERRLQHEGLRSVIPDVEDCKLRIVYEQHGRLLEWLLVEKGNRSGGYLIEHQADRMTILSDRNAIEQCMTVERNLQALGKIADVFFNPTKIREWQQPSPKPHKGVKAFQTYLELFPSLKDNDKALSLIRMEREEAEFVVTLFERVRSYYEPTADQKDSILWRNAERFRSDTMIDLLQDLHKAFPIMQKVAKLPFQMAHQLGSQKVRLMTGIGWRWMHWQVYTHWHDDYFYIFDRWKSNPNNYEVMQQTLLESVRPVVARLFPNEMIVSEQTLSCEREPFRFREGERNV</sequence>
<proteinExistence type="predicted"/>
<keyword evidence="2" id="KW-1185">Reference proteome</keyword>
<protein>
    <submittedName>
        <fullName evidence="1">Uncharacterized protein</fullName>
    </submittedName>
</protein>
<comment type="caution">
    <text evidence="1">The sequence shown here is derived from an EMBL/GenBank/DDBJ whole genome shotgun (WGS) entry which is preliminary data.</text>
</comment>
<gene>
    <name evidence="1" type="ORF">ACFPRA_04530</name>
</gene>
<reference evidence="2" key="1">
    <citation type="journal article" date="2019" name="Int. J. Syst. Evol. Microbiol.">
        <title>The Global Catalogue of Microorganisms (GCM) 10K type strain sequencing project: providing services to taxonomists for standard genome sequencing and annotation.</title>
        <authorList>
            <consortium name="The Broad Institute Genomics Platform"/>
            <consortium name="The Broad Institute Genome Sequencing Center for Infectious Disease"/>
            <person name="Wu L."/>
            <person name="Ma J."/>
        </authorList>
    </citation>
    <scope>NUCLEOTIDE SEQUENCE [LARGE SCALE GENOMIC DNA]</scope>
    <source>
        <strain evidence="2">CGMCC 4.1434</strain>
    </source>
</reference>
<dbReference type="EMBL" id="JBHSNO010000005">
    <property type="protein sequence ID" value="MFC5588135.1"/>
    <property type="molecule type" value="Genomic_DNA"/>
</dbReference>
<name>A0ABW0TGT4_9BACL</name>
<evidence type="ECO:0000313" key="2">
    <source>
        <dbReference type="Proteomes" id="UP001596109"/>
    </source>
</evidence>
<organism evidence="1 2">
    <name type="scientific">Sporosarcina soli</name>
    <dbReference type="NCBI Taxonomy" id="334736"/>
    <lineage>
        <taxon>Bacteria</taxon>
        <taxon>Bacillati</taxon>
        <taxon>Bacillota</taxon>
        <taxon>Bacilli</taxon>
        <taxon>Bacillales</taxon>
        <taxon>Caryophanaceae</taxon>
        <taxon>Sporosarcina</taxon>
    </lineage>
</organism>
<dbReference type="Proteomes" id="UP001596109">
    <property type="component" value="Unassembled WGS sequence"/>
</dbReference>
<accession>A0ABW0TGT4</accession>
<evidence type="ECO:0000313" key="1">
    <source>
        <dbReference type="EMBL" id="MFC5588135.1"/>
    </source>
</evidence>